<evidence type="ECO:0008006" key="4">
    <source>
        <dbReference type="Google" id="ProtNLM"/>
    </source>
</evidence>
<proteinExistence type="predicted"/>
<feature type="transmembrane region" description="Helical" evidence="1">
    <location>
        <begin position="47"/>
        <end position="64"/>
    </location>
</feature>
<dbReference type="RefSeq" id="WP_107816766.1">
    <property type="nucleotide sequence ID" value="NZ_QAOH01000008.1"/>
</dbReference>
<evidence type="ECO:0000313" key="2">
    <source>
        <dbReference type="EMBL" id="PTQ71282.1"/>
    </source>
</evidence>
<accession>A0A2T5HI71</accession>
<dbReference type="OrthoDB" id="7862519at2"/>
<keyword evidence="1" id="KW-1133">Transmembrane helix</keyword>
<sequence length="161" mass="17451">MTAIQSDLFLTPSPMRRGSAVALLGLLGALLLRVALGAEEMEGGWMVMLIAMAAAVLWVAWRLWQATGVRLVLTEEYLREEGGRVLCRLDEIEKVERGTFAFKPSNGFLIRLKTSGARVWAPGLWWRFGRRLGVGGVTPAGQGKAMADVIAARIGGAGRID</sequence>
<keyword evidence="1" id="KW-0472">Membrane</keyword>
<dbReference type="AlphaFoldDB" id="A0A2T5HI71"/>
<dbReference type="Proteomes" id="UP000244077">
    <property type="component" value="Unassembled WGS sequence"/>
</dbReference>
<dbReference type="EMBL" id="QAOH01000008">
    <property type="protein sequence ID" value="PTQ71282.1"/>
    <property type="molecule type" value="Genomic_DNA"/>
</dbReference>
<protein>
    <recommendedName>
        <fullName evidence="4">PH (Pleckstrin Homology) domain-containing protein</fullName>
    </recommendedName>
</protein>
<keyword evidence="1" id="KW-0812">Transmembrane</keyword>
<evidence type="ECO:0000313" key="3">
    <source>
        <dbReference type="Proteomes" id="UP000244077"/>
    </source>
</evidence>
<keyword evidence="3" id="KW-1185">Reference proteome</keyword>
<reference evidence="2 3" key="1">
    <citation type="submission" date="2018-04" db="EMBL/GenBank/DDBJ databases">
        <title>Genomic Encyclopedia of Archaeal and Bacterial Type Strains, Phase II (KMG-II): from individual species to whole genera.</title>
        <authorList>
            <person name="Goeker M."/>
        </authorList>
    </citation>
    <scope>NUCLEOTIDE SEQUENCE [LARGE SCALE GENOMIC DNA]</scope>
    <source>
        <strain evidence="2 3">DSM 100434</strain>
    </source>
</reference>
<name>A0A2T5HI71_9RHOB</name>
<evidence type="ECO:0000256" key="1">
    <source>
        <dbReference type="SAM" id="Phobius"/>
    </source>
</evidence>
<organism evidence="2 3">
    <name type="scientific">Celeribacter persicus</name>
    <dbReference type="NCBI Taxonomy" id="1651082"/>
    <lineage>
        <taxon>Bacteria</taxon>
        <taxon>Pseudomonadati</taxon>
        <taxon>Pseudomonadota</taxon>
        <taxon>Alphaproteobacteria</taxon>
        <taxon>Rhodobacterales</taxon>
        <taxon>Roseobacteraceae</taxon>
        <taxon>Celeribacter</taxon>
    </lineage>
</organism>
<gene>
    <name evidence="2" type="ORF">C8N42_10856</name>
</gene>
<comment type="caution">
    <text evidence="2">The sequence shown here is derived from an EMBL/GenBank/DDBJ whole genome shotgun (WGS) entry which is preliminary data.</text>
</comment>